<gene>
    <name evidence="1" type="ORF">ERS852551_00870</name>
</gene>
<protein>
    <submittedName>
        <fullName evidence="1">Uncharacterized protein</fullName>
    </submittedName>
</protein>
<dbReference type="OrthoDB" id="1707441at2"/>
<dbReference type="RefSeq" id="WP_006875626.1">
    <property type="nucleotide sequence ID" value="NZ_CABIWA010000007.1"/>
</dbReference>
<evidence type="ECO:0000313" key="1">
    <source>
        <dbReference type="EMBL" id="CUP46367.1"/>
    </source>
</evidence>
<sequence length="177" mass="19966">MSELLSLLGRHIAAPARHEIDHLMQVNDVTRPYGLALTHEDAVTVLNARTQALRGSGRIEIGSGAVDRLIEKFCDSPYINEENYVESICRLTELFYFMKSDTLDRLTDEELLDQMKQAFDGCCEGSIDLLADRELDRIAYNIRAYGAKCAPSEGPVSEQAFSDYDVEEDGTWRTIRL</sequence>
<evidence type="ECO:0000313" key="2">
    <source>
        <dbReference type="Proteomes" id="UP000095765"/>
    </source>
</evidence>
<accession>A0A174NHI0</accession>
<dbReference type="AlphaFoldDB" id="A0A174NHI0"/>
<organism evidence="1 2">
    <name type="scientific">Anaerotruncus colihominis</name>
    <dbReference type="NCBI Taxonomy" id="169435"/>
    <lineage>
        <taxon>Bacteria</taxon>
        <taxon>Bacillati</taxon>
        <taxon>Bacillota</taxon>
        <taxon>Clostridia</taxon>
        <taxon>Eubacteriales</taxon>
        <taxon>Oscillospiraceae</taxon>
        <taxon>Anaerotruncus</taxon>
    </lineage>
</organism>
<reference evidence="1 2" key="1">
    <citation type="submission" date="2015-09" db="EMBL/GenBank/DDBJ databases">
        <authorList>
            <consortium name="Pathogen Informatics"/>
        </authorList>
    </citation>
    <scope>NUCLEOTIDE SEQUENCE [LARGE SCALE GENOMIC DNA]</scope>
    <source>
        <strain evidence="1 2">2789STDY5834939</strain>
    </source>
</reference>
<dbReference type="Pfam" id="PF19848">
    <property type="entry name" value="DUF6323"/>
    <property type="match status" value="1"/>
</dbReference>
<dbReference type="EMBL" id="CZBE01000005">
    <property type="protein sequence ID" value="CUP46367.1"/>
    <property type="molecule type" value="Genomic_DNA"/>
</dbReference>
<proteinExistence type="predicted"/>
<dbReference type="Proteomes" id="UP000095765">
    <property type="component" value="Unassembled WGS sequence"/>
</dbReference>
<dbReference type="InterPro" id="IPR046286">
    <property type="entry name" value="DUF6323"/>
</dbReference>
<name>A0A174NHI0_9FIRM</name>